<evidence type="ECO:0000256" key="1">
    <source>
        <dbReference type="ARBA" id="ARBA00001936"/>
    </source>
</evidence>
<evidence type="ECO:0000256" key="13">
    <source>
        <dbReference type="ARBA" id="ARBA00023211"/>
    </source>
</evidence>
<evidence type="ECO:0000313" key="19">
    <source>
        <dbReference type="Proteomes" id="UP000789595"/>
    </source>
</evidence>
<evidence type="ECO:0000256" key="3">
    <source>
        <dbReference type="ARBA" id="ARBA00004922"/>
    </source>
</evidence>
<dbReference type="GO" id="GO:0000139">
    <property type="term" value="C:Golgi membrane"/>
    <property type="evidence" value="ECO:0007669"/>
    <property type="project" value="UniProtKB-SubCell"/>
</dbReference>
<keyword evidence="6" id="KW-0808">Transferase</keyword>
<evidence type="ECO:0000256" key="2">
    <source>
        <dbReference type="ARBA" id="ARBA00004323"/>
    </source>
</evidence>
<dbReference type="Gene3D" id="3.90.550.10">
    <property type="entry name" value="Spore Coat Polysaccharide Biosynthesis Protein SpsA, Chain A"/>
    <property type="match status" value="1"/>
</dbReference>
<comment type="subcellular location">
    <subcellularLocation>
        <location evidence="2">Golgi apparatus membrane</location>
        <topology evidence="2">Single-pass type II membrane protein</topology>
    </subcellularLocation>
</comment>
<comment type="cofactor">
    <cofactor evidence="1">
        <name>Mn(2+)</name>
        <dbReference type="ChEBI" id="CHEBI:29035"/>
    </cofactor>
</comment>
<comment type="pathway">
    <text evidence="3">Protein modification; protein glycosylation.</text>
</comment>
<evidence type="ECO:0000256" key="11">
    <source>
        <dbReference type="ARBA" id="ARBA00023034"/>
    </source>
</evidence>
<keyword evidence="10" id="KW-1133">Transmembrane helix</keyword>
<feature type="compositionally biased region" description="Pro residues" evidence="17">
    <location>
        <begin position="109"/>
        <end position="119"/>
    </location>
</feature>
<proteinExistence type="inferred from homology"/>
<keyword evidence="7" id="KW-0812">Transmembrane</keyword>
<dbReference type="GO" id="GO:0046872">
    <property type="term" value="F:metal ion binding"/>
    <property type="evidence" value="ECO:0007669"/>
    <property type="project" value="UniProtKB-KW"/>
</dbReference>
<dbReference type="GO" id="GO:0003827">
    <property type="term" value="F:alpha-1,3-mannosylglycoprotein 2-beta-N-acetylglucosaminyltransferase activity"/>
    <property type="evidence" value="ECO:0007669"/>
    <property type="project" value="UniProtKB-EC"/>
</dbReference>
<keyword evidence="11" id="KW-0333">Golgi apparatus</keyword>
<reference evidence="18" key="1">
    <citation type="submission" date="2021-11" db="EMBL/GenBank/DDBJ databases">
        <authorList>
            <consortium name="Genoscope - CEA"/>
            <person name="William W."/>
        </authorList>
    </citation>
    <scope>NUCLEOTIDE SEQUENCE</scope>
</reference>
<evidence type="ECO:0000256" key="6">
    <source>
        <dbReference type="ARBA" id="ARBA00022679"/>
    </source>
</evidence>
<keyword evidence="19" id="KW-1185">Reference proteome</keyword>
<feature type="region of interest" description="Disordered" evidence="17">
    <location>
        <begin position="101"/>
        <end position="128"/>
    </location>
</feature>
<evidence type="ECO:0000256" key="12">
    <source>
        <dbReference type="ARBA" id="ARBA00023136"/>
    </source>
</evidence>
<evidence type="ECO:0000256" key="10">
    <source>
        <dbReference type="ARBA" id="ARBA00022989"/>
    </source>
</evidence>
<dbReference type="AlphaFoldDB" id="A0A8J2X2M4"/>
<evidence type="ECO:0000256" key="8">
    <source>
        <dbReference type="ARBA" id="ARBA00022723"/>
    </source>
</evidence>
<dbReference type="PANTHER" id="PTHR10468:SF0">
    <property type="entry name" value="ALPHA-1,3-MANNOSYL-GLYCOPROTEIN 2-BETA-N-ACETYLGLUCOSAMINYLTRANSFERASE"/>
    <property type="match status" value="1"/>
</dbReference>
<dbReference type="EC" id="2.4.1.101" evidence="14"/>
<evidence type="ECO:0000256" key="4">
    <source>
        <dbReference type="ARBA" id="ARBA00006492"/>
    </source>
</evidence>
<dbReference type="PANTHER" id="PTHR10468">
    <property type="entry name" value="PROTEIN O-LINKED-MANNOSE BETA-1,2-N-ACETYLGLUCOSAMINYLTRANSFERASE 1/ALPHA-1,3-MANNOSYL-GLYCOPROTEIN 2-BETA-N-ACETYLGLUCOSAMINYLTRANSFERASE"/>
    <property type="match status" value="1"/>
</dbReference>
<evidence type="ECO:0000256" key="15">
    <source>
        <dbReference type="ARBA" id="ARBA00041712"/>
    </source>
</evidence>
<comment type="similarity">
    <text evidence="4">Belongs to the glycosyltransferase 13 family.</text>
</comment>
<keyword evidence="5" id="KW-0328">Glycosyltransferase</keyword>
<evidence type="ECO:0000256" key="7">
    <source>
        <dbReference type="ARBA" id="ARBA00022692"/>
    </source>
</evidence>
<dbReference type="InterPro" id="IPR052261">
    <property type="entry name" value="Glycosyltransferase_13"/>
</dbReference>
<dbReference type="Proteomes" id="UP000789595">
    <property type="component" value="Unassembled WGS sequence"/>
</dbReference>
<sequence length="841" mass="91156">MPRRRKRSRLPLICGCTIALLVGLQVGFHGDAAPPAAAPPPAAPLPRPRSLAELREAATSLERKLEGLAAREAGVARQEADAAWRELRHLGDALRAAATREAAAAAAAPPAPPAPPMPPVKKSAPAAPAPGLGAETALLVVAFDRAAALRTSLGAVVRHHPCGRGPRLVISQDAGGGPRWREARAEIDAAAAALGRRCPSLERTRVVTQPDDGKGGDGYHRLARHFRKALTEAFADARTARVIVLEEDLEIAPDFFGFFAAVAPVVDGDASILAASAWNDNGQRRHVDVTKDIARVERSDFFGGLGWMLSRRIWEELGPKWPEAYWDDWLREPEQRRNRHVVRPVVCRTFHVKSTRGTSGGQYSHFLSDIVLSQSAETVFDVDDVRSSAAADARLFAQLEAAPRVDLGEVLAGSARGTVRVEYDGSFAAYAALARRLGAMDNEKAGVPRGAYRGVVELRRGPVSTGSMAQLYADAKALENARLPGRPAPGHGGDARERLLRVFGIARFGAPRQIFSQTVKRSLRRQYTLSLSPTASREHDGGQTRLLRSMVPGALNHDDTLVLASSSERRGVAILRDRSVLAWVVQPDHGLHFTFGPTIFVLRGGSNGLRMAKTGCYVTAKAGDSSDVQVHHVFDLGYGRPNTDTLVAPVVRDANALVSGMVYVDEDDPGLPLYERGNRALRLCTWMDDVQGRRINPSVSVEKKGQKGSDAIFDAFLPRGTLRRLLKPATDELLEAAGLPAGADAWMFKDEALQELPFVHPSTVLLHKVTQPSDSTQGEKHHMQLVYGVCAITGVTFRKTEGERMKLVLHHIAFRTQHILVGFIYNQINTGLGALGDYKSK</sequence>
<comment type="catalytic activity">
    <reaction evidence="16">
        <text>N(4)-(alpha-D-Man-(1-&gt;3)-[alpha-D-Man-(1-&gt;3)-[alpha-D-Man-(1-&gt;6)]-alpha-D-Man-(1-&gt;6)]-beta-D-Man-(1-&gt;4)-beta-D-GlcNAc-(1-&gt;4)-beta-D-GlcNAc)-L-asparaginyl-[protein] (N-glucan mannose isomer 5A1,2) + UDP-N-acetyl-alpha-D-glucosamine = N(4)-{beta-D-GlcNAc-(1-&gt;2)-alpha-D-Man-(1-&gt;3)-[alpha-D-Man-(1-&gt;3)-[alpha-D-Man-(1-&gt;6)]-alpha-D-Man-(1-&gt;6)]-beta-D-Man-(1-&gt;4)-beta-D-GlcNAc-(1-&gt;4)-beta-D-GlcNAc}-L-asparaginyl-[protein] + UDP + H(+)</text>
        <dbReference type="Rhea" id="RHEA:11456"/>
        <dbReference type="Rhea" id="RHEA-COMP:14367"/>
        <dbReference type="Rhea" id="RHEA-COMP:14368"/>
        <dbReference type="ChEBI" id="CHEBI:15378"/>
        <dbReference type="ChEBI" id="CHEBI:57705"/>
        <dbReference type="ChEBI" id="CHEBI:58223"/>
        <dbReference type="ChEBI" id="CHEBI:59087"/>
        <dbReference type="ChEBI" id="CHEBI:60625"/>
        <dbReference type="EC" id="2.4.1.101"/>
    </reaction>
</comment>
<dbReference type="Gene3D" id="3.10.180.20">
    <property type="entry name" value="N-Acetylglucosaminyltransferase I, Domain 2"/>
    <property type="match status" value="1"/>
</dbReference>
<protein>
    <recommendedName>
        <fullName evidence="14">alpha-1,3-mannosyl-glycoprotein 2-beta-N-acetylglucosaminyltransferase</fullName>
        <ecNumber evidence="14">2.4.1.101</ecNumber>
    </recommendedName>
    <alternativeName>
        <fullName evidence="15">N-glycosyl-oligosaccharide-glycoprotein N-acetylglucosaminyltransferase I</fullName>
    </alternativeName>
</protein>
<evidence type="ECO:0000256" key="5">
    <source>
        <dbReference type="ARBA" id="ARBA00022676"/>
    </source>
</evidence>
<dbReference type="InterPro" id="IPR029044">
    <property type="entry name" value="Nucleotide-diphossugar_trans"/>
</dbReference>
<keyword evidence="8" id="KW-0479">Metal-binding</keyword>
<name>A0A8J2X2M4_9STRA</name>
<keyword evidence="12" id="KW-0472">Membrane</keyword>
<keyword evidence="13" id="KW-0464">Manganese</keyword>
<organism evidence="18 19">
    <name type="scientific">Pelagomonas calceolata</name>
    <dbReference type="NCBI Taxonomy" id="35677"/>
    <lineage>
        <taxon>Eukaryota</taxon>
        <taxon>Sar</taxon>
        <taxon>Stramenopiles</taxon>
        <taxon>Ochrophyta</taxon>
        <taxon>Pelagophyceae</taxon>
        <taxon>Pelagomonadales</taxon>
        <taxon>Pelagomonadaceae</taxon>
        <taxon>Pelagomonas</taxon>
    </lineage>
</organism>
<evidence type="ECO:0000256" key="17">
    <source>
        <dbReference type="SAM" id="MobiDB-lite"/>
    </source>
</evidence>
<gene>
    <name evidence="18" type="ORF">PECAL_5P24080</name>
</gene>
<dbReference type="OrthoDB" id="440755at2759"/>
<dbReference type="InterPro" id="IPR004139">
    <property type="entry name" value="Glyco_trans_13"/>
</dbReference>
<evidence type="ECO:0000256" key="16">
    <source>
        <dbReference type="ARBA" id="ARBA00049421"/>
    </source>
</evidence>
<dbReference type="UniPathway" id="UPA00378"/>
<evidence type="ECO:0000256" key="14">
    <source>
        <dbReference type="ARBA" id="ARBA00038949"/>
    </source>
</evidence>
<dbReference type="EMBL" id="CAKKNE010000005">
    <property type="protein sequence ID" value="CAH0377887.1"/>
    <property type="molecule type" value="Genomic_DNA"/>
</dbReference>
<keyword evidence="9" id="KW-0735">Signal-anchor</keyword>
<accession>A0A8J2X2M4</accession>
<comment type="caution">
    <text evidence="18">The sequence shown here is derived from an EMBL/GenBank/DDBJ whole genome shotgun (WGS) entry which is preliminary data.</text>
</comment>
<evidence type="ECO:0000256" key="9">
    <source>
        <dbReference type="ARBA" id="ARBA00022968"/>
    </source>
</evidence>
<evidence type="ECO:0000313" key="18">
    <source>
        <dbReference type="EMBL" id="CAH0377887.1"/>
    </source>
</evidence>
<dbReference type="Pfam" id="PF03071">
    <property type="entry name" value="GNT-I"/>
    <property type="match status" value="1"/>
</dbReference>
<dbReference type="SUPFAM" id="SSF53448">
    <property type="entry name" value="Nucleotide-diphospho-sugar transferases"/>
    <property type="match status" value="1"/>
</dbReference>